<feature type="domain" description="AMP-dependent synthetase/ligase" evidence="3">
    <location>
        <begin position="24"/>
        <end position="376"/>
    </location>
</feature>
<dbReference type="Pfam" id="PF23562">
    <property type="entry name" value="AMP-binding_C_3"/>
    <property type="match status" value="1"/>
</dbReference>
<dbReference type="InterPro" id="IPR000873">
    <property type="entry name" value="AMP-dep_synth/lig_dom"/>
</dbReference>
<dbReference type="InterPro" id="IPR036291">
    <property type="entry name" value="NAD(P)-bd_dom_sf"/>
</dbReference>
<keyword evidence="2" id="KW-0597">Phosphoprotein</keyword>
<dbReference type="InterPro" id="IPR042099">
    <property type="entry name" value="ANL_N_sf"/>
</dbReference>
<evidence type="ECO:0000259" key="4">
    <source>
        <dbReference type="Pfam" id="PF07993"/>
    </source>
</evidence>
<dbReference type="PANTHER" id="PTHR43439:SF2">
    <property type="entry name" value="ENZYME, PUTATIVE (JCVI)-RELATED"/>
    <property type="match status" value="1"/>
</dbReference>
<keyword evidence="6" id="KW-1185">Reference proteome</keyword>
<dbReference type="Proteomes" id="UP001497453">
    <property type="component" value="Chromosome 3"/>
</dbReference>
<proteinExistence type="predicted"/>
<dbReference type="SUPFAM" id="SSF47336">
    <property type="entry name" value="ACP-like"/>
    <property type="match status" value="1"/>
</dbReference>
<dbReference type="Pfam" id="PF00501">
    <property type="entry name" value="AMP-binding"/>
    <property type="match status" value="1"/>
</dbReference>
<dbReference type="InterPro" id="IPR051414">
    <property type="entry name" value="Adenylate-forming_Reductase"/>
</dbReference>
<dbReference type="PANTHER" id="PTHR43439">
    <property type="entry name" value="PHENYLACETATE-COENZYME A LIGASE"/>
    <property type="match status" value="1"/>
</dbReference>
<feature type="domain" description="Thioester reductase (TE)" evidence="4">
    <location>
        <begin position="728"/>
        <end position="965"/>
    </location>
</feature>
<accession>A0ABP1D9B8</accession>
<dbReference type="Gene3D" id="3.40.50.12780">
    <property type="entry name" value="N-terminal domain of ligase-like"/>
    <property type="match status" value="1"/>
</dbReference>
<dbReference type="Gene3D" id="1.10.1200.10">
    <property type="entry name" value="ACP-like"/>
    <property type="match status" value="1"/>
</dbReference>
<dbReference type="InterPro" id="IPR013120">
    <property type="entry name" value="FAR_NAD-bd"/>
</dbReference>
<organism evidence="5 6">
    <name type="scientific">Somion occarium</name>
    <dbReference type="NCBI Taxonomy" id="3059160"/>
    <lineage>
        <taxon>Eukaryota</taxon>
        <taxon>Fungi</taxon>
        <taxon>Dikarya</taxon>
        <taxon>Basidiomycota</taxon>
        <taxon>Agaricomycotina</taxon>
        <taxon>Agaricomycetes</taxon>
        <taxon>Polyporales</taxon>
        <taxon>Cerrenaceae</taxon>
        <taxon>Somion</taxon>
    </lineage>
</organism>
<protein>
    <recommendedName>
        <fullName evidence="7">Acetyl-CoA synthetase-like protein</fullName>
    </recommendedName>
</protein>
<evidence type="ECO:0000256" key="1">
    <source>
        <dbReference type="ARBA" id="ARBA00022450"/>
    </source>
</evidence>
<reference evidence="6" key="1">
    <citation type="submission" date="2024-04" db="EMBL/GenBank/DDBJ databases">
        <authorList>
            <person name="Shaw F."/>
            <person name="Minotto A."/>
        </authorList>
    </citation>
    <scope>NUCLEOTIDE SEQUENCE [LARGE SCALE GENOMIC DNA]</scope>
</reference>
<dbReference type="InterPro" id="IPR020845">
    <property type="entry name" value="AMP-binding_CS"/>
</dbReference>
<evidence type="ECO:0008006" key="7">
    <source>
        <dbReference type="Google" id="ProtNLM"/>
    </source>
</evidence>
<evidence type="ECO:0000313" key="5">
    <source>
        <dbReference type="EMBL" id="CAL1703613.1"/>
    </source>
</evidence>
<dbReference type="InterPro" id="IPR036736">
    <property type="entry name" value="ACP-like_sf"/>
</dbReference>
<evidence type="ECO:0000313" key="6">
    <source>
        <dbReference type="Proteomes" id="UP001497453"/>
    </source>
</evidence>
<name>A0ABP1D9B8_9APHY</name>
<dbReference type="PROSITE" id="PS00455">
    <property type="entry name" value="AMP_BINDING"/>
    <property type="match status" value="1"/>
</dbReference>
<dbReference type="EMBL" id="OZ037946">
    <property type="protein sequence ID" value="CAL1703613.1"/>
    <property type="molecule type" value="Genomic_DNA"/>
</dbReference>
<dbReference type="SUPFAM" id="SSF51735">
    <property type="entry name" value="NAD(P)-binding Rossmann-fold domains"/>
    <property type="match status" value="1"/>
</dbReference>
<dbReference type="SUPFAM" id="SSF56801">
    <property type="entry name" value="Acetyl-CoA synthetase-like"/>
    <property type="match status" value="1"/>
</dbReference>
<keyword evidence="1" id="KW-0596">Phosphopantetheine</keyword>
<gene>
    <name evidence="5" type="ORF">GFSPODELE1_LOCUS4654</name>
</gene>
<sequence>MANSRLAPPLDGSLIPIPGFIDFQAEHNPNLPWAVFPSAERTGDIDSISFLEFAEATHRIAHAARPSRHGDDGEIIAILVNCDIVLYVALVAGLMRAGIMPFPMSPRNSPEAICNMLHKTGCRRIITQPSVSSLVITLKDQMSSKGHTIRVDDLLALRTVFPGLQRGTTTITDTVEPYPPSSRQVQPDDIVLYIHSSGSTGFPKPIPQTQKITLQWCMTRELPSTPAVPEGESYNARPATIMAHRDRGLRSAAMISPTFHLMGLYSQLYNPLASSHAIAVFTPQDPLPSPIPNAQNTLEVAQLTKCNTLSVVPSFLEQWSHSPEAIEYLKSLKLVRYAGGPLSTATGDKLVAAGVKLTSVYGGTEFGALTLMFDTDDSQGPEAPVKTSADWAWMQFSDQVKCRWIDQGDGTYELQFLTCDTHQPAVENLPDVRGYATADLFEPHPTKKGLWRPVGRLDDVIVLGTGEKIVPIPQEGHIGSLSYVSGAVMFGREKTQAGIIIELRQGFAFDPNDEQVLVAFRNKIWPHVEEANKLAPTFARIFKEMIIVTDPARPMARAGKGTVQRKIVLREYANEIEKLYQTVEESADAKGIAPPKEWTTDEVQSWLSDLGASINEEKRLIPNLDFFEQGFDSLSATFLRNRIIAALRTSPFPSAQRAAVHVAQDFVFAHPTIESLTQGVLHLVGSIEGRQSSRRADIQTLIDKYTPKFPEDATTEPFEGAEEAVVVLTGSSGHLGSHILASLLQQDKVAKVYTFNRGNDVVEKQRNAFQNRGLPVSLLQDKRLVQLPTDLSVSSLGLSPDILHEIKRTATHVIHNAWRVNFNLSLTSFESDIAITHNLLKFALTFFHYTHFVFTSSIAVTSGWDSHQGVIPESVLNRADVLEKIGNGYAGAKYVVEHILARLDRTGALRATSVRIGQLSGSTTTGAWNATEWVPSLVKSSLVLGCLPTRVENVSWIPVDVVASAVVEITHSSSATSDVLNIVHPQPVPWNNVFSDIAKTLGSMSGQPVQLVPYADWLAKLEQYSTSPTQSDLDAMPGLKILQFLRALNVDKTNVNGQTNPIHFSTARAQAQSPALRSVSILGAAHVGLWLSYWKDIGFLILHSKRALY</sequence>
<dbReference type="Gene3D" id="3.40.50.720">
    <property type="entry name" value="NAD(P)-binding Rossmann-like Domain"/>
    <property type="match status" value="1"/>
</dbReference>
<evidence type="ECO:0000259" key="3">
    <source>
        <dbReference type="Pfam" id="PF00501"/>
    </source>
</evidence>
<dbReference type="Pfam" id="PF07993">
    <property type="entry name" value="NAD_binding_4"/>
    <property type="match status" value="1"/>
</dbReference>
<evidence type="ECO:0000256" key="2">
    <source>
        <dbReference type="ARBA" id="ARBA00022553"/>
    </source>
</evidence>